<feature type="transmembrane region" description="Helical" evidence="1">
    <location>
        <begin position="75"/>
        <end position="95"/>
    </location>
</feature>
<name>A0ABS0Q5I9_9BACT</name>
<reference evidence="2 3" key="1">
    <citation type="submission" date="2020-12" db="EMBL/GenBank/DDBJ databases">
        <title>Hymenobacter sp.</title>
        <authorList>
            <person name="Kim M.K."/>
        </authorList>
    </citation>
    <scope>NUCLEOTIDE SEQUENCE [LARGE SCALE GENOMIC DNA]</scope>
    <source>
        <strain evidence="2 3">BT442</strain>
    </source>
</reference>
<feature type="transmembrane region" description="Helical" evidence="1">
    <location>
        <begin position="20"/>
        <end position="38"/>
    </location>
</feature>
<evidence type="ECO:0000256" key="1">
    <source>
        <dbReference type="SAM" id="Phobius"/>
    </source>
</evidence>
<comment type="caution">
    <text evidence="2">The sequence shown here is derived from an EMBL/GenBank/DDBJ whole genome shotgun (WGS) entry which is preliminary data.</text>
</comment>
<keyword evidence="1" id="KW-0472">Membrane</keyword>
<evidence type="ECO:0000313" key="3">
    <source>
        <dbReference type="Proteomes" id="UP000625631"/>
    </source>
</evidence>
<dbReference type="EMBL" id="JAEDAE010000002">
    <property type="protein sequence ID" value="MBH8557845.1"/>
    <property type="molecule type" value="Genomic_DNA"/>
</dbReference>
<evidence type="ECO:0008006" key="4">
    <source>
        <dbReference type="Google" id="ProtNLM"/>
    </source>
</evidence>
<keyword evidence="3" id="KW-1185">Reference proteome</keyword>
<evidence type="ECO:0000313" key="2">
    <source>
        <dbReference type="EMBL" id="MBH8557845.1"/>
    </source>
</evidence>
<accession>A0ABS0Q5I9</accession>
<proteinExistence type="predicted"/>
<feature type="transmembrane region" description="Helical" evidence="1">
    <location>
        <begin position="115"/>
        <end position="133"/>
    </location>
</feature>
<keyword evidence="1" id="KW-1133">Transmembrane helix</keyword>
<keyword evidence="1" id="KW-0812">Transmembrane</keyword>
<gene>
    <name evidence="2" type="ORF">I7X13_07290</name>
</gene>
<feature type="transmembrane region" description="Helical" evidence="1">
    <location>
        <begin position="50"/>
        <end position="69"/>
    </location>
</feature>
<dbReference type="Proteomes" id="UP000625631">
    <property type="component" value="Unassembled WGS sequence"/>
</dbReference>
<protein>
    <recommendedName>
        <fullName evidence="4">Sulfate exporter family transporter</fullName>
    </recommendedName>
</protein>
<sequence>MQFGSAVTAHIRRPLYSAGGIRLLSLLFNPIVGGAMTARNLKDVQQPGAARVALVCGILYTVLTMYLLARFLPLPFIPWLSWFTSILAGLALEAYAKRFIADWHLLPVKSNFKPIVICLLVSGLLFGLAFVATPQHAH</sequence>
<organism evidence="2 3">
    <name type="scientific">Hymenobacter negativus</name>
    <dbReference type="NCBI Taxonomy" id="2795026"/>
    <lineage>
        <taxon>Bacteria</taxon>
        <taxon>Pseudomonadati</taxon>
        <taxon>Bacteroidota</taxon>
        <taxon>Cytophagia</taxon>
        <taxon>Cytophagales</taxon>
        <taxon>Hymenobacteraceae</taxon>
        <taxon>Hymenobacter</taxon>
    </lineage>
</organism>